<keyword evidence="17" id="KW-0170">Cobalt</keyword>
<evidence type="ECO:0000256" key="5">
    <source>
        <dbReference type="ARBA" id="ARBA00004661"/>
    </source>
</evidence>
<accession>A0A0C2HJR2</accession>
<dbReference type="Pfam" id="PF01761">
    <property type="entry name" value="DHQ_synthase"/>
    <property type="match status" value="1"/>
</dbReference>
<comment type="pathway">
    <text evidence="5">Metabolic intermediate biosynthesis; chorismate biosynthesis; chorismate from D-erythrose 4-phosphate and phosphoenolpyruvate: step 2/7.</text>
</comment>
<evidence type="ECO:0000313" key="23">
    <source>
        <dbReference type="Proteomes" id="UP000031546"/>
    </source>
</evidence>
<evidence type="ECO:0000256" key="16">
    <source>
        <dbReference type="ARBA" id="ARBA00023239"/>
    </source>
</evidence>
<evidence type="ECO:0000256" key="4">
    <source>
        <dbReference type="ARBA" id="ARBA00004496"/>
    </source>
</evidence>
<dbReference type="EC" id="4.2.3.4" evidence="7 18"/>
<reference evidence="21 23" key="1">
    <citation type="submission" date="2015-01" db="EMBL/GenBank/DDBJ databases">
        <title>Genome sequences of high lactate-tolerant strain Salinicoccus roseus W12 with industrial interest.</title>
        <authorList>
            <person name="Wang H."/>
            <person name="Yu B."/>
        </authorList>
    </citation>
    <scope>NUCLEOTIDE SEQUENCE [LARGE SCALE GENOMIC DNA]</scope>
    <source>
        <strain evidence="21 23">W12</strain>
    </source>
</reference>
<keyword evidence="10" id="KW-0028">Amino-acid biosynthesis</keyword>
<evidence type="ECO:0000256" key="17">
    <source>
        <dbReference type="ARBA" id="ARBA00023285"/>
    </source>
</evidence>
<keyword evidence="14" id="KW-0520">NAD</keyword>
<organism evidence="21 23">
    <name type="scientific">Salinicoccus roseus</name>
    <dbReference type="NCBI Taxonomy" id="45670"/>
    <lineage>
        <taxon>Bacteria</taxon>
        <taxon>Bacillati</taxon>
        <taxon>Bacillota</taxon>
        <taxon>Bacilli</taxon>
        <taxon>Bacillales</taxon>
        <taxon>Staphylococcaceae</taxon>
        <taxon>Salinicoccus</taxon>
    </lineage>
</organism>
<evidence type="ECO:0000256" key="12">
    <source>
        <dbReference type="ARBA" id="ARBA00022741"/>
    </source>
</evidence>
<dbReference type="OrthoDB" id="9806583at2"/>
<evidence type="ECO:0000256" key="6">
    <source>
        <dbReference type="ARBA" id="ARBA00005412"/>
    </source>
</evidence>
<dbReference type="STRING" id="45670.SN16_00890"/>
<dbReference type="EMBL" id="JXII01000001">
    <property type="protein sequence ID" value="KIH71949.1"/>
    <property type="molecule type" value="Genomic_DNA"/>
</dbReference>
<protein>
    <recommendedName>
        <fullName evidence="8 18">3-dehydroquinate synthase</fullName>
        <ecNumber evidence="7 18">4.2.3.4</ecNumber>
    </recommendedName>
</protein>
<keyword evidence="12" id="KW-0547">Nucleotide-binding</keyword>
<dbReference type="InterPro" id="IPR016037">
    <property type="entry name" value="DHQ_synth_AroB"/>
</dbReference>
<keyword evidence="13" id="KW-0862">Zinc</keyword>
<dbReference type="PANTHER" id="PTHR43622">
    <property type="entry name" value="3-DEHYDROQUINATE SYNTHASE"/>
    <property type="match status" value="1"/>
</dbReference>
<dbReference type="Gene3D" id="1.20.1090.10">
    <property type="entry name" value="Dehydroquinate synthase-like - alpha domain"/>
    <property type="match status" value="1"/>
</dbReference>
<dbReference type="GO" id="GO:0000166">
    <property type="term" value="F:nucleotide binding"/>
    <property type="evidence" value="ECO:0007669"/>
    <property type="project" value="UniProtKB-KW"/>
</dbReference>
<dbReference type="Proteomes" id="UP000527860">
    <property type="component" value="Unassembled WGS sequence"/>
</dbReference>
<keyword evidence="15" id="KW-0057">Aromatic amino acid biosynthesis</keyword>
<comment type="cofactor">
    <cofactor evidence="3">
        <name>Co(2+)</name>
        <dbReference type="ChEBI" id="CHEBI:48828"/>
    </cofactor>
</comment>
<evidence type="ECO:0000256" key="11">
    <source>
        <dbReference type="ARBA" id="ARBA00022723"/>
    </source>
</evidence>
<keyword evidence="9" id="KW-0963">Cytoplasm</keyword>
<dbReference type="InterPro" id="IPR030963">
    <property type="entry name" value="DHQ_synth_fam"/>
</dbReference>
<comment type="cofactor">
    <cofactor evidence="2">
        <name>NAD(+)</name>
        <dbReference type="ChEBI" id="CHEBI:57540"/>
    </cofactor>
</comment>
<reference evidence="22" key="3">
    <citation type="submission" date="2020-04" db="EMBL/GenBank/DDBJ databases">
        <authorList>
            <person name="Tanveer F."/>
            <person name="Xie Y."/>
            <person name="Shinwari Z.K."/>
        </authorList>
    </citation>
    <scope>NUCLEOTIDE SEQUENCE</scope>
    <source>
        <strain evidence="22">MOSEL-ME25</strain>
    </source>
</reference>
<evidence type="ECO:0000313" key="22">
    <source>
        <dbReference type="EMBL" id="MDB0579096.1"/>
    </source>
</evidence>
<evidence type="ECO:0000256" key="13">
    <source>
        <dbReference type="ARBA" id="ARBA00022833"/>
    </source>
</evidence>
<sequence length="349" mass="39254">MEIRTSYAADNYTIHVDHGILESRLADYSADYDAVYFLVDRNVYQLYKDSVLSFIDSPIILEGGEASKSFDAFKHITESLLERGIQRHHLIVVVGGGAAGDAGGFAAATVLRGVDYIQVPTTLLAHDSSIGAKTAINSTHGKNLIGVFYRPKAVIYDLSLLETLPQDEVLSGFGEVFKHALLKDEETVRDLMAETRGEITLDALKPFIISGIETKMHHVLNDEKESGIRKYLNLGHTLGHAIEYRYKMPHGIAVVLGLYFTMFLSNEVEGRKIFDLDHFREYFSHHGYPIHKLKSIDEDEMMSLMGRDKKNQSRAATGFVLMKSIGQCHFIEIENTELKKYLSYLKESL</sequence>
<comment type="catalytic activity">
    <reaction evidence="1">
        <text>7-phospho-2-dehydro-3-deoxy-D-arabino-heptonate = 3-dehydroquinate + phosphate</text>
        <dbReference type="Rhea" id="RHEA:21968"/>
        <dbReference type="ChEBI" id="CHEBI:32364"/>
        <dbReference type="ChEBI" id="CHEBI:43474"/>
        <dbReference type="ChEBI" id="CHEBI:58394"/>
        <dbReference type="EC" id="4.2.3.4"/>
    </reaction>
</comment>
<gene>
    <name evidence="22" type="primary">aroB</name>
    <name evidence="22" type="ORF">F7P68_0000905</name>
    <name evidence="21" type="ORF">SN16_00890</name>
</gene>
<keyword evidence="16 22" id="KW-0456">Lyase</keyword>
<evidence type="ECO:0000259" key="19">
    <source>
        <dbReference type="Pfam" id="PF01761"/>
    </source>
</evidence>
<evidence type="ECO:0000256" key="15">
    <source>
        <dbReference type="ARBA" id="ARBA00023141"/>
    </source>
</evidence>
<comment type="similarity">
    <text evidence="6">Belongs to the sugar phosphate cyclases superfamily. Dehydroquinate synthase family.</text>
</comment>
<dbReference type="InterPro" id="IPR030960">
    <property type="entry name" value="DHQS/DOIS_N"/>
</dbReference>
<dbReference type="PIRSF" id="PIRSF001455">
    <property type="entry name" value="DHQ_synth"/>
    <property type="match status" value="1"/>
</dbReference>
<keyword evidence="11" id="KW-0479">Metal-binding</keyword>
<evidence type="ECO:0000256" key="9">
    <source>
        <dbReference type="ARBA" id="ARBA00022490"/>
    </source>
</evidence>
<dbReference type="GeneID" id="77844097"/>
<dbReference type="EMBL" id="JABEVU030000001">
    <property type="protein sequence ID" value="MDB0579096.1"/>
    <property type="molecule type" value="Genomic_DNA"/>
</dbReference>
<evidence type="ECO:0000256" key="18">
    <source>
        <dbReference type="NCBIfam" id="TIGR01357"/>
    </source>
</evidence>
<dbReference type="GO" id="GO:0046872">
    <property type="term" value="F:metal ion binding"/>
    <property type="evidence" value="ECO:0007669"/>
    <property type="project" value="UniProtKB-KW"/>
</dbReference>
<evidence type="ECO:0000313" key="21">
    <source>
        <dbReference type="EMBL" id="KIH71949.1"/>
    </source>
</evidence>
<dbReference type="Pfam" id="PF24621">
    <property type="entry name" value="DHQS_C"/>
    <property type="match status" value="1"/>
</dbReference>
<evidence type="ECO:0000256" key="7">
    <source>
        <dbReference type="ARBA" id="ARBA00013031"/>
    </source>
</evidence>
<evidence type="ECO:0000256" key="14">
    <source>
        <dbReference type="ARBA" id="ARBA00023027"/>
    </source>
</evidence>
<dbReference type="AlphaFoldDB" id="A0A0C2HJR2"/>
<dbReference type="Proteomes" id="UP000031546">
    <property type="component" value="Unassembled WGS sequence"/>
</dbReference>
<dbReference type="GO" id="GO:0005737">
    <property type="term" value="C:cytoplasm"/>
    <property type="evidence" value="ECO:0007669"/>
    <property type="project" value="UniProtKB-SubCell"/>
</dbReference>
<dbReference type="GO" id="GO:0003856">
    <property type="term" value="F:3-dehydroquinate synthase activity"/>
    <property type="evidence" value="ECO:0007669"/>
    <property type="project" value="UniProtKB-UniRule"/>
</dbReference>
<evidence type="ECO:0000256" key="10">
    <source>
        <dbReference type="ARBA" id="ARBA00022605"/>
    </source>
</evidence>
<dbReference type="GO" id="GO:0009073">
    <property type="term" value="P:aromatic amino acid family biosynthetic process"/>
    <property type="evidence" value="ECO:0007669"/>
    <property type="project" value="UniProtKB-KW"/>
</dbReference>
<evidence type="ECO:0000256" key="8">
    <source>
        <dbReference type="ARBA" id="ARBA00017684"/>
    </source>
</evidence>
<comment type="subcellular location">
    <subcellularLocation>
        <location evidence="4">Cytoplasm</location>
    </subcellularLocation>
</comment>
<dbReference type="RefSeq" id="WP_040104722.1">
    <property type="nucleotide sequence ID" value="NZ_JABEVU030000001.1"/>
</dbReference>
<dbReference type="Gene3D" id="3.40.50.1970">
    <property type="match status" value="1"/>
</dbReference>
<evidence type="ECO:0000256" key="1">
    <source>
        <dbReference type="ARBA" id="ARBA00001393"/>
    </source>
</evidence>
<dbReference type="GO" id="GO:0008652">
    <property type="term" value="P:amino acid biosynthetic process"/>
    <property type="evidence" value="ECO:0007669"/>
    <property type="project" value="UniProtKB-KW"/>
</dbReference>
<evidence type="ECO:0000256" key="3">
    <source>
        <dbReference type="ARBA" id="ARBA00001941"/>
    </source>
</evidence>
<dbReference type="InterPro" id="IPR050071">
    <property type="entry name" value="Dehydroquinate_synthase"/>
</dbReference>
<dbReference type="NCBIfam" id="TIGR01357">
    <property type="entry name" value="aroB"/>
    <property type="match status" value="1"/>
</dbReference>
<dbReference type="CDD" id="cd08195">
    <property type="entry name" value="DHQS"/>
    <property type="match status" value="1"/>
</dbReference>
<reference evidence="24" key="2">
    <citation type="submission" date="2020-04" db="EMBL/GenBank/DDBJ databases">
        <title>Genome analysis and biological profiling of marine Cellulosimicrobium funkei MOSEL-ME6.</title>
        <authorList>
            <person name="Tanveer F."/>
            <person name="Xie Y."/>
            <person name="Shinwari Z.K."/>
        </authorList>
    </citation>
    <scope>NUCLEOTIDE SEQUENCE [LARGE SCALE GENOMIC DNA]</scope>
    <source>
        <strain evidence="24">MOSEL-ME25</strain>
    </source>
</reference>
<evidence type="ECO:0000313" key="24">
    <source>
        <dbReference type="Proteomes" id="UP000527860"/>
    </source>
</evidence>
<proteinExistence type="inferred from homology"/>
<name>A0A0C2HJR2_9STAP</name>
<reference evidence="22 24" key="4">
    <citation type="submission" date="2022-12" db="EMBL/GenBank/DDBJ databases">
        <title>Genome analysis and biological profiling of marine Salinicoccus roseus MOSEL-ME25.</title>
        <authorList>
            <person name="Mirza F.T."/>
            <person name="Xie Y."/>
            <person name="Shinwari Z.K."/>
        </authorList>
    </citation>
    <scope>NUCLEOTIDE SEQUENCE [LARGE SCALE GENOMIC DNA]</scope>
    <source>
        <strain evidence="22 24">MOSEL-ME25</strain>
    </source>
</reference>
<feature type="domain" description="3-dehydroquinate synthase C-terminal" evidence="20">
    <location>
        <begin position="172"/>
        <end position="311"/>
    </location>
</feature>
<feature type="domain" description="3-dehydroquinate synthase N-terminal" evidence="19">
    <location>
        <begin position="59"/>
        <end position="169"/>
    </location>
</feature>
<dbReference type="SUPFAM" id="SSF56796">
    <property type="entry name" value="Dehydroquinate synthase-like"/>
    <property type="match status" value="1"/>
</dbReference>
<keyword evidence="24" id="KW-1185">Reference proteome</keyword>
<evidence type="ECO:0000256" key="2">
    <source>
        <dbReference type="ARBA" id="ARBA00001911"/>
    </source>
</evidence>
<dbReference type="GO" id="GO:0009423">
    <property type="term" value="P:chorismate biosynthetic process"/>
    <property type="evidence" value="ECO:0007669"/>
    <property type="project" value="UniProtKB-UniRule"/>
</dbReference>
<dbReference type="PANTHER" id="PTHR43622:SF7">
    <property type="entry name" value="3-DEHYDROQUINATE SYNTHASE, CHLOROPLASTIC"/>
    <property type="match status" value="1"/>
</dbReference>
<dbReference type="InterPro" id="IPR056179">
    <property type="entry name" value="DHQS_C"/>
</dbReference>
<comment type="caution">
    <text evidence="21">The sequence shown here is derived from an EMBL/GenBank/DDBJ whole genome shotgun (WGS) entry which is preliminary data.</text>
</comment>
<evidence type="ECO:0000259" key="20">
    <source>
        <dbReference type="Pfam" id="PF24621"/>
    </source>
</evidence>